<dbReference type="PANTHER" id="PTHR11468">
    <property type="entry name" value="GLYCOGEN PHOSPHORYLASE"/>
    <property type="match status" value="1"/>
</dbReference>
<dbReference type="GO" id="GO:0005980">
    <property type="term" value="P:glycogen catabolic process"/>
    <property type="evidence" value="ECO:0007669"/>
    <property type="project" value="TreeGrafter"/>
</dbReference>
<protein>
    <recommendedName>
        <fullName evidence="10">Alpha-1,4 glucan phosphorylase</fullName>
        <ecNumber evidence="10">2.4.1.1</ecNumber>
    </recommendedName>
</protein>
<dbReference type="GO" id="GO:0005737">
    <property type="term" value="C:cytoplasm"/>
    <property type="evidence" value="ECO:0007669"/>
    <property type="project" value="TreeGrafter"/>
</dbReference>
<dbReference type="GO" id="GO:0008184">
    <property type="term" value="F:glycogen phosphorylase activity"/>
    <property type="evidence" value="ECO:0007669"/>
    <property type="project" value="InterPro"/>
</dbReference>
<accession>A0AAD5GYZ6</accession>
<evidence type="ECO:0000256" key="1">
    <source>
        <dbReference type="ARBA" id="ARBA00001275"/>
    </source>
</evidence>
<dbReference type="EC" id="2.4.1.1" evidence="10"/>
<evidence type="ECO:0000256" key="11">
    <source>
        <dbReference type="SAM" id="Coils"/>
    </source>
</evidence>
<feature type="region of interest" description="Disordered" evidence="12">
    <location>
        <begin position="1"/>
        <end position="29"/>
    </location>
</feature>
<evidence type="ECO:0000256" key="10">
    <source>
        <dbReference type="RuleBase" id="RU000587"/>
    </source>
</evidence>
<dbReference type="PANTHER" id="PTHR11468:SF30">
    <property type="entry name" value="ALPHA-1,4 GLUCAN PHOSPHORYLASE"/>
    <property type="match status" value="1"/>
</dbReference>
<feature type="coiled-coil region" evidence="11">
    <location>
        <begin position="443"/>
        <end position="503"/>
    </location>
</feature>
<dbReference type="FunFam" id="3.40.50.2000:FF:000003">
    <property type="entry name" value="Alpha-1,4 glucan phosphorylase"/>
    <property type="match status" value="1"/>
</dbReference>
<feature type="compositionally biased region" description="Low complexity" evidence="12">
    <location>
        <begin position="13"/>
        <end position="27"/>
    </location>
</feature>
<keyword evidence="11" id="KW-0175">Coiled coil</keyword>
<reference evidence="13" key="1">
    <citation type="submission" date="2020-11" db="EMBL/GenBank/DDBJ databases">
        <title>Chlorella ohadii genome sequencing and assembly.</title>
        <authorList>
            <person name="Murik O."/>
            <person name="Treves H."/>
            <person name="Kedem I."/>
            <person name="Shotland Y."/>
            <person name="Kaplan A."/>
        </authorList>
    </citation>
    <scope>NUCLEOTIDE SEQUENCE</scope>
    <source>
        <strain evidence="13">1</strain>
    </source>
</reference>
<evidence type="ECO:0000256" key="6">
    <source>
        <dbReference type="ARBA" id="ARBA00022679"/>
    </source>
</evidence>
<name>A0AAD5GYZ6_9CHLO</name>
<evidence type="ECO:0000256" key="2">
    <source>
        <dbReference type="ARBA" id="ARBA00001933"/>
    </source>
</evidence>
<proteinExistence type="inferred from homology"/>
<dbReference type="PROSITE" id="PS00102">
    <property type="entry name" value="PHOSPHORYLASE"/>
    <property type="match status" value="1"/>
</dbReference>
<keyword evidence="8 10" id="KW-0119">Carbohydrate metabolism</keyword>
<evidence type="ECO:0000313" key="13">
    <source>
        <dbReference type="EMBL" id="KAI7837906.1"/>
    </source>
</evidence>
<dbReference type="NCBIfam" id="TIGR02093">
    <property type="entry name" value="P_ylase"/>
    <property type="match status" value="1"/>
</dbReference>
<keyword evidence="14" id="KW-1185">Reference proteome</keyword>
<dbReference type="SUPFAM" id="SSF53756">
    <property type="entry name" value="UDP-Glycosyltransferase/glycogen phosphorylase"/>
    <property type="match status" value="2"/>
</dbReference>
<comment type="cofactor">
    <cofactor evidence="2 10">
        <name>pyridoxal 5'-phosphate</name>
        <dbReference type="ChEBI" id="CHEBI:597326"/>
    </cofactor>
</comment>
<dbReference type="InterPro" id="IPR011833">
    <property type="entry name" value="Glycg_phsphrylas"/>
</dbReference>
<evidence type="ECO:0000256" key="4">
    <source>
        <dbReference type="ARBA" id="ARBA00022533"/>
    </source>
</evidence>
<gene>
    <name evidence="13" type="ORF">COHA_008287</name>
</gene>
<evidence type="ECO:0000256" key="5">
    <source>
        <dbReference type="ARBA" id="ARBA00022676"/>
    </source>
</evidence>
<sequence>MQLALASGRCGLPAPRRPAASRRPSARGPVVPSVLEINKPASTANGSRKLDLADEMTQLLKYRLAAPNADTDKLYQSVAWSVHNRLVDAFDKTQEHWKKEDPKHVYYLSAEFLMGRTLTNAVHNMGLQGEYAQALKQFGETLEGVHGAETDAALGNGGLGRLAACFLDSMATLDLPGWGYGIRYRYGMFKQAIKDGLQVELPDYWLDNGNPWEIRRPETRFKVGFYGKLDGDKWVPDEEVIAEAYDVPIPGYGTKTCSNLRLWDALPLVELDLDAFNAGQYEKAVEQKRKADDIAAVLYPNDATEYGKELRLKQQFFFVSASLQDTIARYLEKHSDLAGLPDKACFQMNDTHPTIAVAELMRLLIDVHGLPFDKAWAITTKSLAYTNHTVMPEALEKWPVAVMQKLLPRHMQLIEQINDAWLASVKVQPRDHAASKGAKLQAAKKAEREAAAAAAKEERAKAAAAALEAATTPEAKAAAEAAAKQAEEEAAAVLKALEEEDAKVDYVSEVLKSYSVIQENQWNKGEMLVNMAYLAVVGSFAVNGVAAIHSEIIKTDIFPQFVELTPEKFQNKTNGVTLRRWLAYCNPELSALITEALGTDAWVKDATLLAGLKPFAEDAAFRKRWRDVKFAKKAALAKHIKEVTGYEVSTQPMFDVQVKRIHEYKRQFMNAISIIYRYKKIKEMSPEERKKVVPRVCIFGGKAASAYYMAKKIVALLVAIAAKVNNDPEVGDLLKVVFLPNYNVSEAEVIIPAAELSQHISTAGTEASGTSNMKFALNGSFIIGTMDGANIEIGENTGFENLFIFGVKAEEINRLREERKDFKDYDPRWTEALEWVKAGAFGRADYFDDLVASVNDMTRGNDWFLLANDFASYMDAQDEVDKLYQDQEEWTRRSILYTAGNGFFSSDRTIDQYAKEIWNVQACRQA</sequence>
<dbReference type="Pfam" id="PF00343">
    <property type="entry name" value="Phosphorylase"/>
    <property type="match status" value="2"/>
</dbReference>
<keyword evidence="6 10" id="KW-0808">Transferase</keyword>
<comment type="similarity">
    <text evidence="3 10">Belongs to the glycogen phosphorylase family.</text>
</comment>
<dbReference type="InterPro" id="IPR000811">
    <property type="entry name" value="Glyco_trans_35"/>
</dbReference>
<dbReference type="PIRSF" id="PIRSF000460">
    <property type="entry name" value="Pprylas_GlgP"/>
    <property type="match status" value="1"/>
</dbReference>
<evidence type="ECO:0000256" key="8">
    <source>
        <dbReference type="ARBA" id="ARBA00023277"/>
    </source>
</evidence>
<keyword evidence="7 9" id="KW-0663">Pyridoxal phosphate</keyword>
<keyword evidence="5 10" id="KW-0328">Glycosyltransferase</keyword>
<dbReference type="CDD" id="cd04300">
    <property type="entry name" value="GT35_Glycogen_Phosphorylase"/>
    <property type="match status" value="1"/>
</dbReference>
<comment type="catalytic activity">
    <reaction evidence="1 10">
        <text>[(1-&gt;4)-alpha-D-glucosyl](n) + phosphate = [(1-&gt;4)-alpha-D-glucosyl](n-1) + alpha-D-glucose 1-phosphate</text>
        <dbReference type="Rhea" id="RHEA:41732"/>
        <dbReference type="Rhea" id="RHEA-COMP:9584"/>
        <dbReference type="Rhea" id="RHEA-COMP:9586"/>
        <dbReference type="ChEBI" id="CHEBI:15444"/>
        <dbReference type="ChEBI" id="CHEBI:43474"/>
        <dbReference type="ChEBI" id="CHEBI:58601"/>
        <dbReference type="EC" id="2.4.1.1"/>
    </reaction>
</comment>
<keyword evidence="4" id="KW-0021">Allosteric enzyme</keyword>
<feature type="modified residue" description="N6-(pyridoxal phosphate)lysine" evidence="9">
    <location>
        <position position="774"/>
    </location>
</feature>
<organism evidence="13 14">
    <name type="scientific">Chlorella ohadii</name>
    <dbReference type="NCBI Taxonomy" id="2649997"/>
    <lineage>
        <taxon>Eukaryota</taxon>
        <taxon>Viridiplantae</taxon>
        <taxon>Chlorophyta</taxon>
        <taxon>core chlorophytes</taxon>
        <taxon>Trebouxiophyceae</taxon>
        <taxon>Chlorellales</taxon>
        <taxon>Chlorellaceae</taxon>
        <taxon>Chlorella clade</taxon>
        <taxon>Chlorella</taxon>
    </lineage>
</organism>
<dbReference type="EMBL" id="JADXDR010000140">
    <property type="protein sequence ID" value="KAI7837906.1"/>
    <property type="molecule type" value="Genomic_DNA"/>
</dbReference>
<dbReference type="GO" id="GO:0030170">
    <property type="term" value="F:pyridoxal phosphate binding"/>
    <property type="evidence" value="ECO:0007669"/>
    <property type="project" value="InterPro"/>
</dbReference>
<evidence type="ECO:0000313" key="14">
    <source>
        <dbReference type="Proteomes" id="UP001205105"/>
    </source>
</evidence>
<evidence type="ECO:0000256" key="7">
    <source>
        <dbReference type="ARBA" id="ARBA00022898"/>
    </source>
</evidence>
<comment type="function">
    <text evidence="10">Allosteric enzyme that catalyzes the rate-limiting step in glycogen catabolism, the phosphorolytic cleavage of glycogen to produce glucose-1-phosphate, and plays a central role in maintaining cellular and organismal glucose homeostasis.</text>
</comment>
<evidence type="ECO:0000256" key="9">
    <source>
        <dbReference type="PIRSR" id="PIRSR000460-1"/>
    </source>
</evidence>
<dbReference type="Proteomes" id="UP001205105">
    <property type="component" value="Unassembled WGS sequence"/>
</dbReference>
<evidence type="ECO:0000256" key="12">
    <source>
        <dbReference type="SAM" id="MobiDB-lite"/>
    </source>
</evidence>
<dbReference type="FunFam" id="3.40.50.2000:FF:000807">
    <property type="entry name" value="Alpha-glucan phosphorylase 2, cytosolic"/>
    <property type="match status" value="1"/>
</dbReference>
<dbReference type="Gene3D" id="3.40.50.2000">
    <property type="entry name" value="Glycogen Phosphorylase B"/>
    <property type="match status" value="3"/>
</dbReference>
<dbReference type="InterPro" id="IPR035090">
    <property type="entry name" value="Pyridoxal_P_attach_site"/>
</dbReference>
<evidence type="ECO:0000256" key="3">
    <source>
        <dbReference type="ARBA" id="ARBA00006047"/>
    </source>
</evidence>
<comment type="caution">
    <text evidence="13">The sequence shown here is derived from an EMBL/GenBank/DDBJ whole genome shotgun (WGS) entry which is preliminary data.</text>
</comment>
<dbReference type="AlphaFoldDB" id="A0AAD5GYZ6"/>